<evidence type="ECO:0000259" key="13">
    <source>
        <dbReference type="Pfam" id="PF13244"/>
    </source>
</evidence>
<dbReference type="AlphaFoldDB" id="A0A5C8KEQ7"/>
<feature type="transmembrane region" description="Helical" evidence="10">
    <location>
        <begin position="203"/>
        <end position="228"/>
    </location>
</feature>
<dbReference type="InterPro" id="IPR025383">
    <property type="entry name" value="MrpA_C/MbhD"/>
</dbReference>
<feature type="transmembrane region" description="Helical" evidence="10">
    <location>
        <begin position="404"/>
        <end position="426"/>
    </location>
</feature>
<feature type="transmembrane region" description="Helical" evidence="10">
    <location>
        <begin position="295"/>
        <end position="314"/>
    </location>
</feature>
<proteinExistence type="predicted"/>
<gene>
    <name evidence="15" type="ORF">FVR03_03100</name>
</gene>
<evidence type="ECO:0000256" key="9">
    <source>
        <dbReference type="RuleBase" id="RU000320"/>
    </source>
</evidence>
<name>A0A5C8KEQ7_9BACT</name>
<keyword evidence="2" id="KW-0813">Transport</keyword>
<feature type="transmembrane region" description="Helical" evidence="10">
    <location>
        <begin position="447"/>
        <end position="469"/>
    </location>
</feature>
<dbReference type="InterPro" id="IPR001750">
    <property type="entry name" value="ND/Mrp_TM"/>
</dbReference>
<feature type="transmembrane region" description="Helical" evidence="10">
    <location>
        <begin position="601"/>
        <end position="618"/>
    </location>
</feature>
<comment type="caution">
    <text evidence="15">The sequence shown here is derived from an EMBL/GenBank/DDBJ whole genome shotgun (WGS) entry which is preliminary data.</text>
</comment>
<sequence>MLIIILAGLFLAFSAPLLYKWLGKYVYVPMALYPLAAFVYFSSYLTDVLGGQTIFAIHRWAPSLNINLHFYLDGLSLFFVLLVTGFGTLIMTYAGGYLKGDPLLGRFYMYLTLFMVAMTGVVLSGNIFCLFVFWEMTSLSSYLLIGYKHDKAGSRNSALQALLVTGGGGLALMGGLLLLGAVGQTYTISDLLNRGDLVTSHELYLPLMVLILIGAFTKSAQFPFHFWLPNAMAAPTPVSAYLHSATMVKAGIYLLARFTPVLGGTDAWQYTLMAVGGITTLLGALLAMQHTDLKAILAYTTISALGILVTMTGIGSEPALQAMLVFLLAHALYKGTLFLVAGNVDHATGTRELDQLRGLGRSMVPTGVAASLAALSMAGVLPFFGFIGKELLYEAALAATTFKALLFAVSFFSGMVFVAIAIVLGFKLFWQASSRPTPMLHTMSPALYLPPVIISSVGLLFGLFPAALVTPILRRAAEAMLGVEQLFELALWHGFNLVLGISMLTLLLGYGAYRYSNRLHTYAPRLNPLYKLGPQRIYELGLEGLLNGATKLTQKLQNGYLRSYIFIIISTFMVLVVWVLAQTGPVLDLSGRWQEIRNARLYELVLIVLLVPALLFLFRTRSRLTAIAILGMVGYSIALFYILFGAPDVAATQLLIETLTVVIFVLILHKLPEFRFLSSRIQKVKYMIVAGLFGCLMTYVTLLVKQYPLVSGLKAYYGENSYLQGYGRNMVNVILVDFRSLDTLGETTVLAVAAIGIYAMLKLKLDNEH</sequence>
<feature type="transmembrane region" description="Helical" evidence="10">
    <location>
        <begin position="743"/>
        <end position="761"/>
    </location>
</feature>
<evidence type="ECO:0000313" key="16">
    <source>
        <dbReference type="Proteomes" id="UP000321926"/>
    </source>
</evidence>
<dbReference type="OrthoDB" id="9807568at2"/>
<evidence type="ECO:0000256" key="7">
    <source>
        <dbReference type="ARBA" id="ARBA00023065"/>
    </source>
</evidence>
<dbReference type="GO" id="GO:0015297">
    <property type="term" value="F:antiporter activity"/>
    <property type="evidence" value="ECO:0007669"/>
    <property type="project" value="UniProtKB-KW"/>
</dbReference>
<feature type="transmembrane region" description="Helical" evidence="10">
    <location>
        <begin position="70"/>
        <end position="95"/>
    </location>
</feature>
<keyword evidence="4" id="KW-1003">Cell membrane</keyword>
<protein>
    <submittedName>
        <fullName evidence="15">DUF4040 domain-containing protein</fullName>
    </submittedName>
</protein>
<dbReference type="InterPro" id="IPR001516">
    <property type="entry name" value="Proton_antipo_N"/>
</dbReference>
<feature type="domain" description="NADH-Ubiquinone oxidoreductase (complex I) chain 5 N-terminal" evidence="12">
    <location>
        <begin position="63"/>
        <end position="108"/>
    </location>
</feature>
<dbReference type="Pfam" id="PF00662">
    <property type="entry name" value="Proton_antipo_N"/>
    <property type="match status" value="1"/>
</dbReference>
<dbReference type="Pfam" id="PF20501">
    <property type="entry name" value="MbhE"/>
    <property type="match status" value="1"/>
</dbReference>
<evidence type="ECO:0000259" key="11">
    <source>
        <dbReference type="Pfam" id="PF00361"/>
    </source>
</evidence>
<feature type="domain" description="MrpA C-terminal/MbhE" evidence="14">
    <location>
        <begin position="685"/>
        <end position="762"/>
    </location>
</feature>
<feature type="transmembrane region" description="Helical" evidence="10">
    <location>
        <begin position="107"/>
        <end position="134"/>
    </location>
</feature>
<feature type="transmembrane region" description="Helical" evidence="10">
    <location>
        <begin position="561"/>
        <end position="581"/>
    </location>
</feature>
<evidence type="ECO:0000256" key="6">
    <source>
        <dbReference type="ARBA" id="ARBA00022989"/>
    </source>
</evidence>
<feature type="transmembrane region" description="Helical" evidence="10">
    <location>
        <begin position="363"/>
        <end position="384"/>
    </location>
</feature>
<feature type="transmembrane region" description="Helical" evidence="10">
    <location>
        <begin position="650"/>
        <end position="672"/>
    </location>
</feature>
<keyword evidence="16" id="KW-1185">Reference proteome</keyword>
<evidence type="ECO:0000256" key="8">
    <source>
        <dbReference type="ARBA" id="ARBA00023136"/>
    </source>
</evidence>
<evidence type="ECO:0000313" key="15">
    <source>
        <dbReference type="EMBL" id="TXK51936.1"/>
    </source>
</evidence>
<keyword evidence="7" id="KW-0406">Ion transport</keyword>
<feature type="transmembrane region" description="Helical" evidence="10">
    <location>
        <begin position="161"/>
        <end position="183"/>
    </location>
</feature>
<evidence type="ECO:0000256" key="4">
    <source>
        <dbReference type="ARBA" id="ARBA00022475"/>
    </source>
</evidence>
<feature type="transmembrane region" description="Helical" evidence="10">
    <location>
        <begin position="625"/>
        <end position="644"/>
    </location>
</feature>
<feature type="domain" description="MrpA C-terminal/MbhD" evidence="13">
    <location>
        <begin position="608"/>
        <end position="673"/>
    </location>
</feature>
<dbReference type="InterPro" id="IPR046806">
    <property type="entry name" value="MrpA_C/MbhE"/>
</dbReference>
<organism evidence="15 16">
    <name type="scientific">Pontibacter qinzhouensis</name>
    <dbReference type="NCBI Taxonomy" id="2603253"/>
    <lineage>
        <taxon>Bacteria</taxon>
        <taxon>Pseudomonadati</taxon>
        <taxon>Bacteroidota</taxon>
        <taxon>Cytophagia</taxon>
        <taxon>Cytophagales</taxon>
        <taxon>Hymenobacteraceae</taxon>
        <taxon>Pontibacter</taxon>
    </lineage>
</organism>
<feature type="transmembrane region" description="Helical" evidence="10">
    <location>
        <begin position="489"/>
        <end position="513"/>
    </location>
</feature>
<evidence type="ECO:0000259" key="12">
    <source>
        <dbReference type="Pfam" id="PF00662"/>
    </source>
</evidence>
<dbReference type="GO" id="GO:0006811">
    <property type="term" value="P:monoatomic ion transport"/>
    <property type="evidence" value="ECO:0007669"/>
    <property type="project" value="UniProtKB-KW"/>
</dbReference>
<keyword evidence="6 10" id="KW-1133">Transmembrane helix</keyword>
<dbReference type="EMBL" id="VRTY01000007">
    <property type="protein sequence ID" value="TXK51936.1"/>
    <property type="molecule type" value="Genomic_DNA"/>
</dbReference>
<dbReference type="GO" id="GO:0005886">
    <property type="term" value="C:plasma membrane"/>
    <property type="evidence" value="ECO:0007669"/>
    <property type="project" value="UniProtKB-SubCell"/>
</dbReference>
<feature type="transmembrane region" description="Helical" evidence="10">
    <location>
        <begin position="30"/>
        <end position="49"/>
    </location>
</feature>
<dbReference type="InterPro" id="IPR050616">
    <property type="entry name" value="CPA3_Na-H_Antiporter_A"/>
</dbReference>
<feature type="domain" description="NADH:quinone oxidoreductase/Mrp antiporter transmembrane" evidence="11">
    <location>
        <begin position="124"/>
        <end position="408"/>
    </location>
</feature>
<dbReference type="Pfam" id="PF00361">
    <property type="entry name" value="Proton_antipo_M"/>
    <property type="match status" value="1"/>
</dbReference>
<keyword evidence="5 9" id="KW-0812">Transmembrane</keyword>
<dbReference type="PANTHER" id="PTHR43373">
    <property type="entry name" value="NA(+)/H(+) ANTIPORTER SUBUNIT"/>
    <property type="match status" value="1"/>
</dbReference>
<dbReference type="RefSeq" id="WP_147920304.1">
    <property type="nucleotide sequence ID" value="NZ_VRTY01000007.1"/>
</dbReference>
<dbReference type="Proteomes" id="UP000321926">
    <property type="component" value="Unassembled WGS sequence"/>
</dbReference>
<feature type="transmembrane region" description="Helical" evidence="10">
    <location>
        <begin position="268"/>
        <end position="288"/>
    </location>
</feature>
<feature type="transmembrane region" description="Helical" evidence="10">
    <location>
        <begin position="320"/>
        <end position="342"/>
    </location>
</feature>
<dbReference type="Pfam" id="PF13244">
    <property type="entry name" value="MbhD"/>
    <property type="match status" value="1"/>
</dbReference>
<evidence type="ECO:0000256" key="2">
    <source>
        <dbReference type="ARBA" id="ARBA00022448"/>
    </source>
</evidence>
<evidence type="ECO:0000256" key="5">
    <source>
        <dbReference type="ARBA" id="ARBA00022692"/>
    </source>
</evidence>
<keyword evidence="8 10" id="KW-0472">Membrane</keyword>
<evidence type="ECO:0000256" key="3">
    <source>
        <dbReference type="ARBA" id="ARBA00022449"/>
    </source>
</evidence>
<reference evidence="15 16" key="1">
    <citation type="submission" date="2019-08" db="EMBL/GenBank/DDBJ databases">
        <authorList>
            <person name="Shi S."/>
        </authorList>
    </citation>
    <scope>NUCLEOTIDE SEQUENCE [LARGE SCALE GENOMIC DNA]</scope>
    <source>
        <strain evidence="15 16">GY10130</strain>
    </source>
</reference>
<evidence type="ECO:0000259" key="14">
    <source>
        <dbReference type="Pfam" id="PF20501"/>
    </source>
</evidence>
<dbReference type="PRINTS" id="PR01434">
    <property type="entry name" value="NADHDHGNASE5"/>
</dbReference>
<evidence type="ECO:0000256" key="10">
    <source>
        <dbReference type="SAM" id="Phobius"/>
    </source>
</evidence>
<comment type="subcellular location">
    <subcellularLocation>
        <location evidence="1">Cell membrane</location>
        <topology evidence="1">Multi-pass membrane protein</topology>
    </subcellularLocation>
    <subcellularLocation>
        <location evidence="9">Membrane</location>
        <topology evidence="9">Multi-pass membrane protein</topology>
    </subcellularLocation>
</comment>
<dbReference type="PANTHER" id="PTHR43373:SF1">
    <property type="entry name" value="NA(+)_H(+) ANTIPORTER SUBUNIT A"/>
    <property type="match status" value="1"/>
</dbReference>
<feature type="transmembrane region" description="Helical" evidence="10">
    <location>
        <begin position="684"/>
        <end position="704"/>
    </location>
</feature>
<evidence type="ECO:0000256" key="1">
    <source>
        <dbReference type="ARBA" id="ARBA00004651"/>
    </source>
</evidence>
<keyword evidence="3" id="KW-0050">Antiport</keyword>
<accession>A0A5C8KEQ7</accession>